<dbReference type="Proteomes" id="UP000735302">
    <property type="component" value="Unassembled WGS sequence"/>
</dbReference>
<comment type="caution">
    <text evidence="1">The sequence shown here is derived from an EMBL/GenBank/DDBJ whole genome shotgun (WGS) entry which is preliminary data.</text>
</comment>
<dbReference type="EMBL" id="BLXT01001617">
    <property type="protein sequence ID" value="GFN86880.1"/>
    <property type="molecule type" value="Genomic_DNA"/>
</dbReference>
<dbReference type="AlphaFoldDB" id="A0AAV3YTW8"/>
<protein>
    <submittedName>
        <fullName evidence="1">Uncharacterized protein</fullName>
    </submittedName>
</protein>
<proteinExistence type="predicted"/>
<gene>
    <name evidence="1" type="ORF">PoB_001338600</name>
</gene>
<evidence type="ECO:0000313" key="1">
    <source>
        <dbReference type="EMBL" id="GFN86880.1"/>
    </source>
</evidence>
<name>A0AAV3YTW8_9GAST</name>
<evidence type="ECO:0000313" key="2">
    <source>
        <dbReference type="Proteomes" id="UP000735302"/>
    </source>
</evidence>
<accession>A0AAV3YTW8</accession>
<sequence length="70" mass="8317">MFHPHTKHKHCHARKVNLVRNTRGLVVSSPSINYPIVAEMVSKPADKFFYNYRNFFEMETGAKYFYYPTC</sequence>
<keyword evidence="2" id="KW-1185">Reference proteome</keyword>
<organism evidence="1 2">
    <name type="scientific">Plakobranchus ocellatus</name>
    <dbReference type="NCBI Taxonomy" id="259542"/>
    <lineage>
        <taxon>Eukaryota</taxon>
        <taxon>Metazoa</taxon>
        <taxon>Spiralia</taxon>
        <taxon>Lophotrochozoa</taxon>
        <taxon>Mollusca</taxon>
        <taxon>Gastropoda</taxon>
        <taxon>Heterobranchia</taxon>
        <taxon>Euthyneura</taxon>
        <taxon>Panpulmonata</taxon>
        <taxon>Sacoglossa</taxon>
        <taxon>Placobranchoidea</taxon>
        <taxon>Plakobranchidae</taxon>
        <taxon>Plakobranchus</taxon>
    </lineage>
</organism>
<reference evidence="1 2" key="1">
    <citation type="journal article" date="2021" name="Elife">
        <title>Chloroplast acquisition without the gene transfer in kleptoplastic sea slugs, Plakobranchus ocellatus.</title>
        <authorList>
            <person name="Maeda T."/>
            <person name="Takahashi S."/>
            <person name="Yoshida T."/>
            <person name="Shimamura S."/>
            <person name="Takaki Y."/>
            <person name="Nagai Y."/>
            <person name="Toyoda A."/>
            <person name="Suzuki Y."/>
            <person name="Arimoto A."/>
            <person name="Ishii H."/>
            <person name="Satoh N."/>
            <person name="Nishiyama T."/>
            <person name="Hasebe M."/>
            <person name="Maruyama T."/>
            <person name="Minagawa J."/>
            <person name="Obokata J."/>
            <person name="Shigenobu S."/>
        </authorList>
    </citation>
    <scope>NUCLEOTIDE SEQUENCE [LARGE SCALE GENOMIC DNA]</scope>
</reference>